<evidence type="ECO:0000256" key="5">
    <source>
        <dbReference type="ARBA" id="ARBA00022856"/>
    </source>
</evidence>
<dbReference type="Gene3D" id="3.40.190.10">
    <property type="entry name" value="Periplasmic binding protein-like II"/>
    <property type="match status" value="1"/>
</dbReference>
<evidence type="ECO:0000256" key="1">
    <source>
        <dbReference type="ARBA" id="ARBA00004196"/>
    </source>
</evidence>
<comment type="caution">
    <text evidence="8">The sequence shown here is derived from an EMBL/GenBank/DDBJ whole genome shotgun (WGS) entry which is preliminary data.</text>
</comment>
<evidence type="ECO:0000256" key="2">
    <source>
        <dbReference type="ARBA" id="ARBA00005695"/>
    </source>
</evidence>
<keyword evidence="4 6" id="KW-0732">Signal</keyword>
<evidence type="ECO:0000256" key="6">
    <source>
        <dbReference type="SAM" id="SignalP"/>
    </source>
</evidence>
<dbReference type="InterPro" id="IPR000914">
    <property type="entry name" value="SBP_5_dom"/>
</dbReference>
<dbReference type="AlphaFoldDB" id="A0AAJ1Q6I6"/>
<dbReference type="GO" id="GO:0015833">
    <property type="term" value="P:peptide transport"/>
    <property type="evidence" value="ECO:0007669"/>
    <property type="project" value="UniProtKB-KW"/>
</dbReference>
<dbReference type="RefSeq" id="WP_070609963.1">
    <property type="nucleotide sequence ID" value="NZ_JASOOE010000009.1"/>
</dbReference>
<name>A0AAJ1Q6I6_9LACT</name>
<feature type="domain" description="Solute-binding protein family 5" evidence="7">
    <location>
        <begin position="74"/>
        <end position="456"/>
    </location>
</feature>
<dbReference type="PANTHER" id="PTHR30290:SF79">
    <property type="entry name" value="DIPEPTIDE-BINDING PROTEIN DPPE"/>
    <property type="match status" value="1"/>
</dbReference>
<feature type="chain" id="PRO_5042532244" evidence="6">
    <location>
        <begin position="28"/>
        <end position="536"/>
    </location>
</feature>
<evidence type="ECO:0000313" key="8">
    <source>
        <dbReference type="EMBL" id="MDK7187466.1"/>
    </source>
</evidence>
<dbReference type="GO" id="GO:0030288">
    <property type="term" value="C:outer membrane-bounded periplasmic space"/>
    <property type="evidence" value="ECO:0007669"/>
    <property type="project" value="UniProtKB-ARBA"/>
</dbReference>
<gene>
    <name evidence="8" type="ORF">QP433_05685</name>
</gene>
<dbReference type="FunFam" id="3.10.105.10:FF:000001">
    <property type="entry name" value="Oligopeptide ABC transporter, oligopeptide-binding protein"/>
    <property type="match status" value="1"/>
</dbReference>
<evidence type="ECO:0000256" key="3">
    <source>
        <dbReference type="ARBA" id="ARBA00022448"/>
    </source>
</evidence>
<keyword evidence="3" id="KW-0813">Transport</keyword>
<keyword evidence="5" id="KW-0653">Protein transport</keyword>
<reference evidence="8" key="1">
    <citation type="submission" date="2023-05" db="EMBL/GenBank/DDBJ databases">
        <title>Cataloging the Phylogenetic Diversity of Human Bladder Bacteria.</title>
        <authorList>
            <person name="Du J."/>
        </authorList>
    </citation>
    <scope>NUCLEOTIDE SEQUENCE</scope>
    <source>
        <strain evidence="8">UMB1231</strain>
    </source>
</reference>
<evidence type="ECO:0000259" key="7">
    <source>
        <dbReference type="Pfam" id="PF00496"/>
    </source>
</evidence>
<dbReference type="FunFam" id="3.90.76.10:FF:000001">
    <property type="entry name" value="Oligopeptide ABC transporter substrate-binding protein"/>
    <property type="match status" value="1"/>
</dbReference>
<dbReference type="InterPro" id="IPR030678">
    <property type="entry name" value="Peptide/Ni-bd"/>
</dbReference>
<evidence type="ECO:0000256" key="4">
    <source>
        <dbReference type="ARBA" id="ARBA00022729"/>
    </source>
</evidence>
<dbReference type="GO" id="GO:1904680">
    <property type="term" value="F:peptide transmembrane transporter activity"/>
    <property type="evidence" value="ECO:0007669"/>
    <property type="project" value="TreeGrafter"/>
</dbReference>
<keyword evidence="5" id="KW-0571">Peptide transport</keyword>
<dbReference type="Gene3D" id="3.90.76.10">
    <property type="entry name" value="Dipeptide-binding Protein, Domain 1"/>
    <property type="match status" value="1"/>
</dbReference>
<dbReference type="GO" id="GO:0043190">
    <property type="term" value="C:ATP-binding cassette (ABC) transporter complex"/>
    <property type="evidence" value="ECO:0007669"/>
    <property type="project" value="InterPro"/>
</dbReference>
<evidence type="ECO:0000313" key="9">
    <source>
        <dbReference type="Proteomes" id="UP001229251"/>
    </source>
</evidence>
<dbReference type="Proteomes" id="UP001229251">
    <property type="component" value="Unassembled WGS sequence"/>
</dbReference>
<proteinExistence type="inferred from homology"/>
<dbReference type="PIRSF" id="PIRSF002741">
    <property type="entry name" value="MppA"/>
    <property type="match status" value="1"/>
</dbReference>
<dbReference type="CDD" id="cd08504">
    <property type="entry name" value="PBP2_OppA"/>
    <property type="match status" value="1"/>
</dbReference>
<protein>
    <submittedName>
        <fullName evidence="8">Peptide ABC transporter substrate-binding protein</fullName>
    </submittedName>
</protein>
<organism evidence="8 9">
    <name type="scientific">Facklamia hominis</name>
    <dbReference type="NCBI Taxonomy" id="178214"/>
    <lineage>
        <taxon>Bacteria</taxon>
        <taxon>Bacillati</taxon>
        <taxon>Bacillota</taxon>
        <taxon>Bacilli</taxon>
        <taxon>Lactobacillales</taxon>
        <taxon>Aerococcaceae</taxon>
        <taxon>Facklamia</taxon>
    </lineage>
</organism>
<dbReference type="SUPFAM" id="SSF53850">
    <property type="entry name" value="Periplasmic binding protein-like II"/>
    <property type="match status" value="1"/>
</dbReference>
<sequence length="536" mass="59443">MKKTLKLLFALMLSLSNLLSWPGAVHAEGAKELNLSINTEPPTIDPGLATDSTSGAVIKNVFEGLTGLDPDGKVIEGVAESWDISEDGKVYTFKLRSDAKWSNGDPVKASDFEFAWKRVLNPETMSQYASILYSIEGAEAYNRGEGEADAVGVKALDDSTLEVKLVNATPYFLELTAFYTYKPVHQATVEANKDWAADAGEEYVTNGAFLLSEWAHNSHYTLEKNPEYWDADNVALDRVNVQIIESETTANNEYEAGNLDYLGAPYGTVALDYIDRYKESGDLDSNPYAAIYWYKVNVTDEVTGNKNIRLALANAIDRKGLVENITKGGQEPALGLVPPAVEGFGEDRGYMKDADFEKAKEYLAKGMEELGIDDPSAITVKISINDSEAHSAIAQYIQEGWARELGINSEIDSTEWQVYLDRLTQLDYQVGRLGWIADFNDAVSFLDMYRTADTGNNDTGWENDEFKALIDKSATISDSAERLDVLKQAEALMMEEMPVIPLYYYTNNSVCKDHVKNMHPDPLGNINLKYVDVEAE</sequence>
<dbReference type="Gene3D" id="3.10.105.10">
    <property type="entry name" value="Dipeptide-binding Protein, Domain 3"/>
    <property type="match status" value="1"/>
</dbReference>
<dbReference type="PANTHER" id="PTHR30290">
    <property type="entry name" value="PERIPLASMIC BINDING COMPONENT OF ABC TRANSPORTER"/>
    <property type="match status" value="1"/>
</dbReference>
<comment type="similarity">
    <text evidence="2">Belongs to the bacterial solute-binding protein 5 family.</text>
</comment>
<dbReference type="Pfam" id="PF00496">
    <property type="entry name" value="SBP_bac_5"/>
    <property type="match status" value="1"/>
</dbReference>
<comment type="subcellular location">
    <subcellularLocation>
        <location evidence="1">Cell envelope</location>
    </subcellularLocation>
</comment>
<feature type="signal peptide" evidence="6">
    <location>
        <begin position="1"/>
        <end position="27"/>
    </location>
</feature>
<dbReference type="EMBL" id="JASOOE010000009">
    <property type="protein sequence ID" value="MDK7187466.1"/>
    <property type="molecule type" value="Genomic_DNA"/>
</dbReference>
<dbReference type="InterPro" id="IPR039424">
    <property type="entry name" value="SBP_5"/>
</dbReference>
<accession>A0AAJ1Q6I6</accession>